<evidence type="ECO:0000313" key="3">
    <source>
        <dbReference type="Proteomes" id="UP000582837"/>
    </source>
</evidence>
<evidence type="ECO:0000256" key="1">
    <source>
        <dbReference type="SAM" id="SignalP"/>
    </source>
</evidence>
<evidence type="ECO:0000313" key="2">
    <source>
        <dbReference type="EMBL" id="MBB6072997.1"/>
    </source>
</evidence>
<keyword evidence="3" id="KW-1185">Reference proteome</keyword>
<keyword evidence="1" id="KW-0732">Signal</keyword>
<name>A0A841H4K6_9BACT</name>
<proteinExistence type="predicted"/>
<organism evidence="2 3">
    <name type="scientific">Longimicrobium terrae</name>
    <dbReference type="NCBI Taxonomy" id="1639882"/>
    <lineage>
        <taxon>Bacteria</taxon>
        <taxon>Pseudomonadati</taxon>
        <taxon>Gemmatimonadota</taxon>
        <taxon>Longimicrobiia</taxon>
        <taxon>Longimicrobiales</taxon>
        <taxon>Longimicrobiaceae</taxon>
        <taxon>Longimicrobium</taxon>
    </lineage>
</organism>
<feature type="signal peptide" evidence="1">
    <location>
        <begin position="1"/>
        <end position="21"/>
    </location>
</feature>
<dbReference type="RefSeq" id="WP_170040042.1">
    <property type="nucleotide sequence ID" value="NZ_JABDTL010000002.1"/>
</dbReference>
<dbReference type="EMBL" id="JACHIA010000020">
    <property type="protein sequence ID" value="MBB6072997.1"/>
    <property type="molecule type" value="Genomic_DNA"/>
</dbReference>
<gene>
    <name evidence="2" type="ORF">HNQ61_004663</name>
</gene>
<dbReference type="Proteomes" id="UP000582837">
    <property type="component" value="Unassembled WGS sequence"/>
</dbReference>
<comment type="caution">
    <text evidence="2">The sequence shown here is derived from an EMBL/GenBank/DDBJ whole genome shotgun (WGS) entry which is preliminary data.</text>
</comment>
<reference evidence="2 3" key="1">
    <citation type="submission" date="2020-08" db="EMBL/GenBank/DDBJ databases">
        <title>Genomic Encyclopedia of Type Strains, Phase IV (KMG-IV): sequencing the most valuable type-strain genomes for metagenomic binning, comparative biology and taxonomic classification.</title>
        <authorList>
            <person name="Goeker M."/>
        </authorList>
    </citation>
    <scope>NUCLEOTIDE SEQUENCE [LARGE SCALE GENOMIC DNA]</scope>
    <source>
        <strain evidence="2 3">DSM 29007</strain>
    </source>
</reference>
<protein>
    <submittedName>
        <fullName evidence="2">Uncharacterized protein</fullName>
    </submittedName>
</protein>
<sequence>MPANFVKLRNLVIVLSAAALAACGGGSRSPMPPRAAPPWMTIGRATATFSSVDTSRIVTEGNRRVVWVRADSLEVDTTAAVAGTGRVHIRETQHRVDCGARTVEDLATILRDGSGKQTGGGAEPAAAPRPFASHPFGMRFFPTVCEAIGVAVRNRERERA</sequence>
<dbReference type="PROSITE" id="PS51257">
    <property type="entry name" value="PROKAR_LIPOPROTEIN"/>
    <property type="match status" value="1"/>
</dbReference>
<accession>A0A841H4K6</accession>
<feature type="chain" id="PRO_5032407262" evidence="1">
    <location>
        <begin position="22"/>
        <end position="160"/>
    </location>
</feature>
<dbReference type="AlphaFoldDB" id="A0A841H4K6"/>